<dbReference type="InterPro" id="IPR029051">
    <property type="entry name" value="DUF4352"/>
</dbReference>
<proteinExistence type="predicted"/>
<organism evidence="5 6">
    <name type="scientific">Diplocloster agilis</name>
    <dbReference type="NCBI Taxonomy" id="2850323"/>
    <lineage>
        <taxon>Bacteria</taxon>
        <taxon>Bacillati</taxon>
        <taxon>Bacillota</taxon>
        <taxon>Clostridia</taxon>
        <taxon>Lachnospirales</taxon>
        <taxon>Lachnospiraceae</taxon>
        <taxon>Diplocloster</taxon>
    </lineage>
</organism>
<keyword evidence="1" id="KW-0732">Signal</keyword>
<evidence type="ECO:0000259" key="4">
    <source>
        <dbReference type="Pfam" id="PF11611"/>
    </source>
</evidence>
<keyword evidence="3" id="KW-0812">Transmembrane</keyword>
<evidence type="ECO:0000256" key="3">
    <source>
        <dbReference type="SAM" id="Phobius"/>
    </source>
</evidence>
<dbReference type="EMBL" id="JAHQCW010000008">
    <property type="protein sequence ID" value="MBU9736329.1"/>
    <property type="molecule type" value="Genomic_DNA"/>
</dbReference>
<dbReference type="Pfam" id="PF11611">
    <property type="entry name" value="DUF4352"/>
    <property type="match status" value="1"/>
</dbReference>
<accession>A0A949JYB8</accession>
<feature type="transmembrane region" description="Helical" evidence="3">
    <location>
        <begin position="12"/>
        <end position="31"/>
    </location>
</feature>
<gene>
    <name evidence="5" type="ORF">KTH89_07240</name>
</gene>
<dbReference type="RefSeq" id="WP_238721215.1">
    <property type="nucleotide sequence ID" value="NZ_JAHQCW010000008.1"/>
</dbReference>
<evidence type="ECO:0000313" key="5">
    <source>
        <dbReference type="EMBL" id="MBU9736329.1"/>
    </source>
</evidence>
<feature type="compositionally biased region" description="Polar residues" evidence="2">
    <location>
        <begin position="43"/>
        <end position="55"/>
    </location>
</feature>
<feature type="domain" description="DUF4352" evidence="4">
    <location>
        <begin position="85"/>
        <end position="204"/>
    </location>
</feature>
<comment type="caution">
    <text evidence="5">The sequence shown here is derived from an EMBL/GenBank/DDBJ whole genome shotgun (WGS) entry which is preliminary data.</text>
</comment>
<dbReference type="InterPro" id="IPR029050">
    <property type="entry name" value="Immunoprotect_excell_Ig-like"/>
</dbReference>
<reference evidence="5" key="1">
    <citation type="submission" date="2021-06" db="EMBL/GenBank/DDBJ databases">
        <title>Description of novel taxa of the family Lachnospiraceae.</title>
        <authorList>
            <person name="Chaplin A.V."/>
            <person name="Sokolova S.R."/>
            <person name="Pikina A.P."/>
            <person name="Korzhanova M."/>
            <person name="Belova V."/>
            <person name="Korostin D."/>
            <person name="Efimov B.A."/>
        </authorList>
    </citation>
    <scope>NUCLEOTIDE SEQUENCE</scope>
    <source>
        <strain evidence="5">ASD5720</strain>
    </source>
</reference>
<keyword evidence="3" id="KW-0472">Membrane</keyword>
<keyword evidence="6" id="KW-1185">Reference proteome</keyword>
<dbReference type="AlphaFoldDB" id="A0A949JYB8"/>
<evidence type="ECO:0000313" key="6">
    <source>
        <dbReference type="Proteomes" id="UP000712157"/>
    </source>
</evidence>
<protein>
    <submittedName>
        <fullName evidence="5">DUF4352 domain-containing protein</fullName>
    </submittedName>
</protein>
<dbReference type="Proteomes" id="UP000712157">
    <property type="component" value="Unassembled WGS sequence"/>
</dbReference>
<keyword evidence="3" id="KW-1133">Transmembrane helix</keyword>
<feature type="compositionally biased region" description="Basic and acidic residues" evidence="2">
    <location>
        <begin position="56"/>
        <end position="82"/>
    </location>
</feature>
<evidence type="ECO:0000256" key="1">
    <source>
        <dbReference type="ARBA" id="ARBA00022729"/>
    </source>
</evidence>
<feature type="region of interest" description="Disordered" evidence="2">
    <location>
        <begin position="32"/>
        <end position="94"/>
    </location>
</feature>
<feature type="compositionally biased region" description="Basic and acidic residues" evidence="2">
    <location>
        <begin position="32"/>
        <end position="42"/>
    </location>
</feature>
<dbReference type="Gene3D" id="2.60.40.1240">
    <property type="match status" value="1"/>
</dbReference>
<sequence>MEKQKKALWKKWWFWVIIVVVLFVIIGSAGGSDKDKENDKDVQSTATDAASGQDNTEAKDVDGKQEDEQQKKQTEKQEEKDSYGPGEPAEMKGVTVTMEGVTENEGKEYNEPTEGNVFLLCEFTIDNQSDKELTVSSMISFDAYVDSYAVNQSLTGLMADDSKKQLDGTVAPGKKMNGVIAYEVPKDWSEFEVNFEPDIWSGKKLTFIYQK</sequence>
<evidence type="ECO:0000256" key="2">
    <source>
        <dbReference type="SAM" id="MobiDB-lite"/>
    </source>
</evidence>
<name>A0A949JYB8_9FIRM</name>